<accession>A0A0C3AWK1</accession>
<reference evidence="2" key="2">
    <citation type="submission" date="2015-01" db="EMBL/GenBank/DDBJ databases">
        <title>Evolutionary Origins and Diversification of the Mycorrhizal Mutualists.</title>
        <authorList>
            <consortium name="DOE Joint Genome Institute"/>
            <consortium name="Mycorrhizal Genomics Consortium"/>
            <person name="Kohler A."/>
            <person name="Kuo A."/>
            <person name="Nagy L.G."/>
            <person name="Floudas D."/>
            <person name="Copeland A."/>
            <person name="Barry K.W."/>
            <person name="Cichocki N."/>
            <person name="Veneault-Fourrey C."/>
            <person name="LaButti K."/>
            <person name="Lindquist E.A."/>
            <person name="Lipzen A."/>
            <person name="Lundell T."/>
            <person name="Morin E."/>
            <person name="Murat C."/>
            <person name="Riley R."/>
            <person name="Ohm R."/>
            <person name="Sun H."/>
            <person name="Tunlid A."/>
            <person name="Henrissat B."/>
            <person name="Grigoriev I.V."/>
            <person name="Hibbett D.S."/>
            <person name="Martin F."/>
        </authorList>
    </citation>
    <scope>NUCLEOTIDE SEQUENCE [LARGE SCALE GENOMIC DNA]</scope>
    <source>
        <strain evidence="2">F 1598</strain>
    </source>
</reference>
<dbReference type="OrthoDB" id="2129491at2759"/>
<dbReference type="InParanoid" id="A0A0C3AWK1"/>
<dbReference type="Proteomes" id="UP000054166">
    <property type="component" value="Unassembled WGS sequence"/>
</dbReference>
<dbReference type="STRING" id="765440.A0A0C3AWK1"/>
<keyword evidence="2" id="KW-1185">Reference proteome</keyword>
<reference evidence="1 2" key="1">
    <citation type="submission" date="2014-04" db="EMBL/GenBank/DDBJ databases">
        <authorList>
            <consortium name="DOE Joint Genome Institute"/>
            <person name="Kuo A."/>
            <person name="Tarkka M."/>
            <person name="Buscot F."/>
            <person name="Kohler A."/>
            <person name="Nagy L.G."/>
            <person name="Floudas D."/>
            <person name="Copeland A."/>
            <person name="Barry K.W."/>
            <person name="Cichocki N."/>
            <person name="Veneault-Fourrey C."/>
            <person name="LaButti K."/>
            <person name="Lindquist E.A."/>
            <person name="Lipzen A."/>
            <person name="Lundell T."/>
            <person name="Morin E."/>
            <person name="Murat C."/>
            <person name="Sun H."/>
            <person name="Tunlid A."/>
            <person name="Henrissat B."/>
            <person name="Grigoriev I.V."/>
            <person name="Hibbett D.S."/>
            <person name="Martin F."/>
            <person name="Nordberg H.P."/>
            <person name="Cantor M.N."/>
            <person name="Hua S.X."/>
        </authorList>
    </citation>
    <scope>NUCLEOTIDE SEQUENCE [LARGE SCALE GENOMIC DNA]</scope>
    <source>
        <strain evidence="1 2">F 1598</strain>
    </source>
</reference>
<gene>
    <name evidence="1" type="ORF">PILCRDRAFT_11358</name>
</gene>
<name>A0A0C3AWK1_PILCF</name>
<dbReference type="HOGENOM" id="CLU_2050503_0_0_1"/>
<sequence>MSPSVSGHSAAPISNITNLYNALLKASVVSASATPTSVGETAKVDQIVVKCKGRTDGHQPLNANAAAAIAKRDAELRALYIVVPSGDEASPHRICEETIKSEFLEDDEDLVWMNMTKKDN</sequence>
<dbReference type="AlphaFoldDB" id="A0A0C3AWK1"/>
<evidence type="ECO:0000313" key="1">
    <source>
        <dbReference type="EMBL" id="KIM78393.1"/>
    </source>
</evidence>
<evidence type="ECO:0000313" key="2">
    <source>
        <dbReference type="Proteomes" id="UP000054166"/>
    </source>
</evidence>
<protein>
    <submittedName>
        <fullName evidence="1">Uncharacterized protein</fullName>
    </submittedName>
</protein>
<organism evidence="1 2">
    <name type="scientific">Piloderma croceum (strain F 1598)</name>
    <dbReference type="NCBI Taxonomy" id="765440"/>
    <lineage>
        <taxon>Eukaryota</taxon>
        <taxon>Fungi</taxon>
        <taxon>Dikarya</taxon>
        <taxon>Basidiomycota</taxon>
        <taxon>Agaricomycotina</taxon>
        <taxon>Agaricomycetes</taxon>
        <taxon>Agaricomycetidae</taxon>
        <taxon>Atheliales</taxon>
        <taxon>Atheliaceae</taxon>
        <taxon>Piloderma</taxon>
    </lineage>
</organism>
<dbReference type="EMBL" id="KN833017">
    <property type="protein sequence ID" value="KIM78393.1"/>
    <property type="molecule type" value="Genomic_DNA"/>
</dbReference>
<proteinExistence type="predicted"/>